<evidence type="ECO:0000259" key="6">
    <source>
        <dbReference type="Pfam" id="PF00460"/>
    </source>
</evidence>
<evidence type="ECO:0000259" key="8">
    <source>
        <dbReference type="Pfam" id="PF07559"/>
    </source>
</evidence>
<evidence type="ECO:0000313" key="10">
    <source>
        <dbReference type="EMBL" id="NIZ47451.1"/>
    </source>
</evidence>
<dbReference type="GO" id="GO:0009425">
    <property type="term" value="C:bacterial-type flagellum basal body"/>
    <property type="evidence" value="ECO:0007669"/>
    <property type="project" value="UniProtKB-SubCell"/>
</dbReference>
<dbReference type="InterPro" id="IPR037058">
    <property type="entry name" value="Falgellar_hook_FlgE_sf"/>
</dbReference>
<dbReference type="InterPro" id="IPR037925">
    <property type="entry name" value="FlgE/F/G-like"/>
</dbReference>
<proteinExistence type="inferred from homology"/>
<dbReference type="InterPro" id="IPR019776">
    <property type="entry name" value="Flagellar_basal_body_rod_CS"/>
</dbReference>
<name>A0A968GHX9_9SPIO</name>
<evidence type="ECO:0000259" key="7">
    <source>
        <dbReference type="Pfam" id="PF06429"/>
    </source>
</evidence>
<dbReference type="GO" id="GO:0071978">
    <property type="term" value="P:bacterial-type flagellum-dependent swarming motility"/>
    <property type="evidence" value="ECO:0007669"/>
    <property type="project" value="TreeGrafter"/>
</dbReference>
<dbReference type="InterPro" id="IPR001444">
    <property type="entry name" value="Flag_bb_rod_N"/>
</dbReference>
<dbReference type="InterPro" id="IPR011491">
    <property type="entry name" value="FlgE_D2"/>
</dbReference>
<feature type="domain" description="Flagellar basal body rod protein N-terminal" evidence="6">
    <location>
        <begin position="5"/>
        <end position="35"/>
    </location>
</feature>
<dbReference type="RefSeq" id="WP_167703864.1">
    <property type="nucleotide sequence ID" value="NZ_CP118168.1"/>
</dbReference>
<feature type="domain" description="Flagellar basal-body/hook protein C-terminal" evidence="7">
    <location>
        <begin position="426"/>
        <end position="470"/>
    </location>
</feature>
<dbReference type="GO" id="GO:0009424">
    <property type="term" value="C:bacterial-type flagellum hook"/>
    <property type="evidence" value="ECO:0007669"/>
    <property type="project" value="TreeGrafter"/>
</dbReference>
<dbReference type="InterPro" id="IPR010930">
    <property type="entry name" value="Flg_bb/hook_C_dom"/>
</dbReference>
<dbReference type="Pfam" id="PF06429">
    <property type="entry name" value="Flg_bbr_C"/>
    <property type="match status" value="1"/>
</dbReference>
<comment type="subcellular location">
    <subcellularLocation>
        <location evidence="1 5">Bacterial flagellum basal body</location>
    </subcellularLocation>
</comment>
<dbReference type="Pfam" id="PF07559">
    <property type="entry name" value="FlgE_D2"/>
    <property type="match status" value="1"/>
</dbReference>
<comment type="function">
    <text evidence="5">A flexible structure which links the flagellar filament to the drive apparatus in the basal body.</text>
</comment>
<dbReference type="PANTHER" id="PTHR30435">
    <property type="entry name" value="FLAGELLAR PROTEIN"/>
    <property type="match status" value="1"/>
</dbReference>
<evidence type="ECO:0000256" key="2">
    <source>
        <dbReference type="ARBA" id="ARBA00009677"/>
    </source>
</evidence>
<comment type="caution">
    <text evidence="10">The sequence shown here is derived from an EMBL/GenBank/DDBJ whole genome shotgun (WGS) entry which is preliminary data.</text>
</comment>
<dbReference type="SUPFAM" id="SSF117143">
    <property type="entry name" value="Flagellar hook protein flgE"/>
    <property type="match status" value="1"/>
</dbReference>
<evidence type="ECO:0000259" key="9">
    <source>
        <dbReference type="Pfam" id="PF22692"/>
    </source>
</evidence>
<comment type="similarity">
    <text evidence="2 5">Belongs to the flagella basal body rod proteins family.</text>
</comment>
<dbReference type="EMBL" id="JAATLK010000001">
    <property type="protein sequence ID" value="NIZ47451.1"/>
    <property type="molecule type" value="Genomic_DNA"/>
</dbReference>
<gene>
    <name evidence="10" type="primary">flgE</name>
    <name evidence="10" type="ORF">HCT46_05950</name>
</gene>
<evidence type="ECO:0000256" key="5">
    <source>
        <dbReference type="RuleBase" id="RU362116"/>
    </source>
</evidence>
<feature type="domain" description="Flagellar hook protein FlgE D2" evidence="8">
    <location>
        <begin position="179"/>
        <end position="352"/>
    </location>
</feature>
<protein>
    <recommendedName>
        <fullName evidence="3 5">Flagellar hook protein FlgE</fullName>
    </recommendedName>
</protein>
<evidence type="ECO:0000256" key="3">
    <source>
        <dbReference type="ARBA" id="ARBA00019015"/>
    </source>
</evidence>
<dbReference type="Proteomes" id="UP000752013">
    <property type="component" value="Unassembled WGS sequence"/>
</dbReference>
<keyword evidence="10" id="KW-0966">Cell projection</keyword>
<organism evidence="10 11">
    <name type="scientific">Entomospira nematocerorum</name>
    <dbReference type="NCBI Taxonomy" id="2719987"/>
    <lineage>
        <taxon>Bacteria</taxon>
        <taxon>Pseudomonadati</taxon>
        <taxon>Spirochaetota</taxon>
        <taxon>Spirochaetia</taxon>
        <taxon>Spirochaetales</taxon>
        <taxon>Spirochaetaceae</taxon>
        <taxon>Entomospira</taxon>
    </lineage>
</organism>
<sequence>MMRSLYSGVAGLQNHQTRMDVVGNNVANVNTIGFKKNRVNFQDMLYQDSQGASRPTDELGGVNPKQVGLGVLVAAIDTIHTQGAMQSTGVKSDLAIQGDGFFVLKQGEQTFYTRAGAFGTDAEGVLVNPANGMRVQGWQAEEVNGIMTVNPTGNTEEIRIPLYQKDPASATSRVRLMSNLNKNTPTVPEGATAEVVAAGTWSVSQNVYDSFGNTHQLRVEYRRSVDENGDVIPNQWTGEVFINRPAGTEGDEANPTNVAVGVNNAEAGGTQFTVQFDNNGALEALLDADGNQMNAGVLALTVGFDVPEANEEDGNPLRQNFQIELGSVGAYEDSTTQFASYSSNKAFFQDGYGMGYMSGYSIDQSGVITGVYTNGQSKVVGQIAMATFTNASGLEKSGETNFRETANSGIALIDVAGVAGKGKISAGMLEMSNVDLSAEFVDMIVTQRGFQANSKGITTSDTMLETILGLKR</sequence>
<dbReference type="InterPro" id="IPR020013">
    <property type="entry name" value="Flagellar_FlgE/F/G"/>
</dbReference>
<dbReference type="Pfam" id="PF22692">
    <property type="entry name" value="LlgE_F_G_D1"/>
    <property type="match status" value="1"/>
</dbReference>
<dbReference type="Pfam" id="PF00460">
    <property type="entry name" value="Flg_bb_rod"/>
    <property type="match status" value="1"/>
</dbReference>
<keyword evidence="11" id="KW-1185">Reference proteome</keyword>
<evidence type="ECO:0000313" key="11">
    <source>
        <dbReference type="Proteomes" id="UP000752013"/>
    </source>
</evidence>
<dbReference type="PANTHER" id="PTHR30435:SF1">
    <property type="entry name" value="FLAGELLAR HOOK PROTEIN FLGE"/>
    <property type="match status" value="1"/>
</dbReference>
<dbReference type="Gene3D" id="2.60.98.20">
    <property type="entry name" value="Flagellar hook protein FlgE"/>
    <property type="match status" value="1"/>
</dbReference>
<evidence type="ECO:0000256" key="1">
    <source>
        <dbReference type="ARBA" id="ARBA00004117"/>
    </source>
</evidence>
<dbReference type="InterPro" id="IPR053967">
    <property type="entry name" value="LlgE_F_G-like_D1"/>
</dbReference>
<evidence type="ECO:0000256" key="4">
    <source>
        <dbReference type="ARBA" id="ARBA00023143"/>
    </source>
</evidence>
<keyword evidence="10" id="KW-0969">Cilium</keyword>
<accession>A0A968GHX9</accession>
<dbReference type="AlphaFoldDB" id="A0A968GHX9"/>
<keyword evidence="10" id="KW-0282">Flagellum</keyword>
<dbReference type="NCBIfam" id="NF004241">
    <property type="entry name" value="PRK05682.1-5"/>
    <property type="match status" value="1"/>
</dbReference>
<feature type="domain" description="Flagellar hook protein FlgE/F/G-like D1" evidence="9">
    <location>
        <begin position="95"/>
        <end position="161"/>
    </location>
</feature>
<keyword evidence="4 5" id="KW-0975">Bacterial flagellum</keyword>
<dbReference type="NCBIfam" id="TIGR03506">
    <property type="entry name" value="FlgEFG_subfam"/>
    <property type="match status" value="1"/>
</dbReference>
<reference evidence="10" key="1">
    <citation type="submission" date="2020-03" db="EMBL/GenBank/DDBJ databases">
        <title>Spirochaetal bacteria isolated from arthropods constitute a novel genus Entomospira genus novum within the order Spirochaetales.</title>
        <authorList>
            <person name="Grana-Miraglia L."/>
            <person name="Sikutova S."/>
            <person name="Fingerle V."/>
            <person name="Sing A."/>
            <person name="Castillo-Ramirez S."/>
            <person name="Margos G."/>
            <person name="Rudolf I."/>
        </authorList>
    </citation>
    <scope>NUCLEOTIDE SEQUENCE</scope>
    <source>
        <strain evidence="10">BR208</strain>
    </source>
</reference>
<dbReference type="PROSITE" id="PS00588">
    <property type="entry name" value="FLAGELLA_BB_ROD"/>
    <property type="match status" value="1"/>
</dbReference>
<dbReference type="GO" id="GO:0005829">
    <property type="term" value="C:cytosol"/>
    <property type="evidence" value="ECO:0007669"/>
    <property type="project" value="TreeGrafter"/>
</dbReference>